<dbReference type="InterPro" id="IPR050519">
    <property type="entry name" value="Glycosyltransf_28_UgtP"/>
</dbReference>
<dbReference type="RefSeq" id="WP_175372694.1">
    <property type="nucleotide sequence ID" value="NZ_JABWCS010000213.1"/>
</dbReference>
<dbReference type="Pfam" id="PF06925">
    <property type="entry name" value="MGDG_synth"/>
    <property type="match status" value="1"/>
</dbReference>
<evidence type="ECO:0000256" key="2">
    <source>
        <dbReference type="ARBA" id="ARBA00006962"/>
    </source>
</evidence>
<keyword evidence="8" id="KW-1185">Reference proteome</keyword>
<keyword evidence="4 7" id="KW-0808">Transferase</keyword>
<evidence type="ECO:0000256" key="4">
    <source>
        <dbReference type="ARBA" id="ARBA00022679"/>
    </source>
</evidence>
<dbReference type="Gene3D" id="3.40.50.2000">
    <property type="entry name" value="Glycogen Phosphorylase B"/>
    <property type="match status" value="1"/>
</dbReference>
<dbReference type="PANTHER" id="PTHR43025:SF3">
    <property type="entry name" value="MONOGALACTOSYLDIACYLGLYCEROL SYNTHASE 1, CHLOROPLASTIC"/>
    <property type="match status" value="1"/>
</dbReference>
<dbReference type="GO" id="GO:0016020">
    <property type="term" value="C:membrane"/>
    <property type="evidence" value="ECO:0007669"/>
    <property type="project" value="UniProtKB-SubCell"/>
</dbReference>
<sequence>MKQNPVVLIVTSKFGDGHVKAAEAIELAFNNKGFRRVHTIDMLAEVYPRVNEFFRRFYLSGSVLSQEIYGLVYSLTSKMYPGHPLGSWVHSMGKRQVQEILDKIRPDIIIHTFPYLAAAQLIKETGRPVPTFTVLTDYVLHGRWLHPHTTKYFLAAESVKPAFLEAGISEEALMVSGIPIRSDFEQLQDREDLFDKYGLSINRRYLLLAAGAYGVLSNIRGLIQSVVDKSDFDVIVVCGNNHKLRTATEDLFGQNNRVHVLGYTDKMHEWMSIASCLLTKAGGITLTEAIAQSLPVLVYRPLPGQEAGNAESLASQGIIDVVNNEDQFIRKLQQMEQRSYREEKQQLMKSFSRKSSSELIVSEVLQVIEARQPVARHTKPRITEGQATTMQGL</sequence>
<dbReference type="AlphaFoldDB" id="A0A850EWG3"/>
<dbReference type="SUPFAM" id="SSF53756">
    <property type="entry name" value="UDP-Glycosyltransferase/glycogen phosphorylase"/>
    <property type="match status" value="1"/>
</dbReference>
<dbReference type="Pfam" id="PF04101">
    <property type="entry name" value="Glyco_tran_28_C"/>
    <property type="match status" value="1"/>
</dbReference>
<dbReference type="InterPro" id="IPR007235">
    <property type="entry name" value="Glyco_trans_28_C"/>
</dbReference>
<feature type="domain" description="Glycosyl transferase family 28 C-terminal" evidence="5">
    <location>
        <begin position="230"/>
        <end position="352"/>
    </location>
</feature>
<dbReference type="InterPro" id="IPR009695">
    <property type="entry name" value="Diacylglyc_glucosyltr_N"/>
</dbReference>
<evidence type="ECO:0000313" key="8">
    <source>
        <dbReference type="Proteomes" id="UP000564806"/>
    </source>
</evidence>
<dbReference type="PANTHER" id="PTHR43025">
    <property type="entry name" value="MONOGALACTOSYLDIACYLGLYCEROL SYNTHASE"/>
    <property type="match status" value="1"/>
</dbReference>
<organism evidence="7 8">
    <name type="scientific">Paenibacillus agri</name>
    <dbReference type="NCBI Taxonomy" id="2744309"/>
    <lineage>
        <taxon>Bacteria</taxon>
        <taxon>Bacillati</taxon>
        <taxon>Bacillota</taxon>
        <taxon>Bacilli</taxon>
        <taxon>Bacillales</taxon>
        <taxon>Paenibacillaceae</taxon>
        <taxon>Paenibacillus</taxon>
    </lineage>
</organism>
<dbReference type="Proteomes" id="UP000564806">
    <property type="component" value="Unassembled WGS sequence"/>
</dbReference>
<name>A0A850EWG3_9BACL</name>
<comment type="similarity">
    <text evidence="2">Belongs to the glycosyltransferase 28 family.</text>
</comment>
<evidence type="ECO:0000256" key="3">
    <source>
        <dbReference type="ARBA" id="ARBA00022676"/>
    </source>
</evidence>
<accession>A0A850EWG3</accession>
<dbReference type="GO" id="GO:0009247">
    <property type="term" value="P:glycolipid biosynthetic process"/>
    <property type="evidence" value="ECO:0007669"/>
    <property type="project" value="InterPro"/>
</dbReference>
<protein>
    <submittedName>
        <fullName evidence="7">Glycosyltransferase</fullName>
    </submittedName>
</protein>
<evidence type="ECO:0000259" key="6">
    <source>
        <dbReference type="Pfam" id="PF06925"/>
    </source>
</evidence>
<gene>
    <name evidence="7" type="ORF">HPT30_17800</name>
</gene>
<reference evidence="7" key="1">
    <citation type="submission" date="2020-06" db="EMBL/GenBank/DDBJ databases">
        <title>Paenibacillus sp. nov., isolated from soil.</title>
        <authorList>
            <person name="Seo Y.L."/>
        </authorList>
    </citation>
    <scope>NUCLEOTIDE SEQUENCE [LARGE SCALE GENOMIC DNA]</scope>
    <source>
        <strain evidence="7">JW14</strain>
    </source>
</reference>
<dbReference type="GO" id="GO:0016758">
    <property type="term" value="F:hexosyltransferase activity"/>
    <property type="evidence" value="ECO:0007669"/>
    <property type="project" value="InterPro"/>
</dbReference>
<dbReference type="EMBL" id="JABWCS010000213">
    <property type="protein sequence ID" value="NUU62201.1"/>
    <property type="molecule type" value="Genomic_DNA"/>
</dbReference>
<comment type="caution">
    <text evidence="7">The sequence shown here is derived from an EMBL/GenBank/DDBJ whole genome shotgun (WGS) entry which is preliminary data.</text>
</comment>
<feature type="domain" description="Diacylglycerol glucosyltransferase N-terminal" evidence="6">
    <location>
        <begin position="18"/>
        <end position="180"/>
    </location>
</feature>
<evidence type="ECO:0000313" key="7">
    <source>
        <dbReference type="EMBL" id="NUU62201.1"/>
    </source>
</evidence>
<evidence type="ECO:0000259" key="5">
    <source>
        <dbReference type="Pfam" id="PF04101"/>
    </source>
</evidence>
<comment type="subcellular location">
    <subcellularLocation>
        <location evidence="1">Membrane</location>
    </subcellularLocation>
</comment>
<proteinExistence type="inferred from homology"/>
<evidence type="ECO:0000256" key="1">
    <source>
        <dbReference type="ARBA" id="ARBA00004370"/>
    </source>
</evidence>
<keyword evidence="3" id="KW-0328">Glycosyltransferase</keyword>